<name>A0A2N9AWY6_METEX</name>
<protein>
    <submittedName>
        <fullName evidence="1">Uncharacterized protein</fullName>
    </submittedName>
</protein>
<dbReference type="Proteomes" id="UP000233769">
    <property type="component" value="Chromosome tk0001"/>
</dbReference>
<gene>
    <name evidence="1" type="ORF">TK0001_5258</name>
</gene>
<accession>A0A2N9AWY6</accession>
<reference evidence="2" key="1">
    <citation type="submission" date="2017-10" db="EMBL/GenBank/DDBJ databases">
        <authorList>
            <person name="Regsiter A."/>
            <person name="William W."/>
        </authorList>
    </citation>
    <scope>NUCLEOTIDE SEQUENCE [LARGE SCALE GENOMIC DNA]</scope>
</reference>
<organism evidence="1 2">
    <name type="scientific">Methylorubrum extorquens</name>
    <name type="common">Methylobacterium dichloromethanicum</name>
    <name type="synonym">Methylobacterium extorquens</name>
    <dbReference type="NCBI Taxonomy" id="408"/>
    <lineage>
        <taxon>Bacteria</taxon>
        <taxon>Pseudomonadati</taxon>
        <taxon>Pseudomonadota</taxon>
        <taxon>Alphaproteobacteria</taxon>
        <taxon>Hyphomicrobiales</taxon>
        <taxon>Methylobacteriaceae</taxon>
        <taxon>Methylorubrum</taxon>
    </lineage>
</organism>
<dbReference type="AlphaFoldDB" id="A0A2N9AWY6"/>
<evidence type="ECO:0000313" key="2">
    <source>
        <dbReference type="Proteomes" id="UP000233769"/>
    </source>
</evidence>
<proteinExistence type="predicted"/>
<sequence length="76" mass="8560">MGFRAITWIGLRFSEKPRFIAIADAARSSGYNLDASFLSVGHFMRFVSGVAVQVMLRNLLQGIVYRPWTHSEILGE</sequence>
<dbReference type="EMBL" id="LT962688">
    <property type="protein sequence ID" value="SOR31834.1"/>
    <property type="molecule type" value="Genomic_DNA"/>
</dbReference>
<evidence type="ECO:0000313" key="1">
    <source>
        <dbReference type="EMBL" id="SOR31834.1"/>
    </source>
</evidence>